<feature type="non-terminal residue" evidence="1">
    <location>
        <position position="95"/>
    </location>
</feature>
<dbReference type="PANTHER" id="PTHR14552">
    <property type="match status" value="1"/>
</dbReference>
<proteinExistence type="predicted"/>
<comment type="caution">
    <text evidence="1">The sequence shown here is derived from an EMBL/GenBank/DDBJ whole genome shotgun (WGS) entry which is preliminary data.</text>
</comment>
<dbReference type="OrthoDB" id="411123at2759"/>
<gene>
    <name evidence="1" type="ORF">OLEA9_A111757</name>
</gene>
<dbReference type="Proteomes" id="UP000594638">
    <property type="component" value="Unassembled WGS sequence"/>
</dbReference>
<sequence length="95" mass="11115">LCERGKSRDMSHQIREQELSVHCAYKKFNFMSQKSNPYTAIVGEIGELSEILQWKREVPLELPDWKEKVKQLLCEEPSDVLLCLVRLSLTFSTKM</sequence>
<reference evidence="1 2" key="1">
    <citation type="submission" date="2019-12" db="EMBL/GenBank/DDBJ databases">
        <authorList>
            <person name="Alioto T."/>
            <person name="Alioto T."/>
            <person name="Gomez Garrido J."/>
        </authorList>
    </citation>
    <scope>NUCLEOTIDE SEQUENCE [LARGE SCALE GENOMIC DNA]</scope>
</reference>
<evidence type="ECO:0000313" key="2">
    <source>
        <dbReference type="Proteomes" id="UP000594638"/>
    </source>
</evidence>
<accession>A0A8S0UH53</accession>
<protein>
    <submittedName>
        <fullName evidence="1">Uncharacterized protein</fullName>
    </submittedName>
</protein>
<dbReference type="AlphaFoldDB" id="A0A8S0UH53"/>
<dbReference type="EMBL" id="CACTIH010007709">
    <property type="protein sequence ID" value="CAA3017510.1"/>
    <property type="molecule type" value="Genomic_DNA"/>
</dbReference>
<name>A0A8S0UH53_OLEEU</name>
<feature type="non-terminal residue" evidence="1">
    <location>
        <position position="1"/>
    </location>
</feature>
<dbReference type="PANTHER" id="PTHR14552:SF25">
    <property type="entry name" value="DCTP PYROPHOSPHATASE 1"/>
    <property type="match status" value="1"/>
</dbReference>
<dbReference type="Gramene" id="OE9A111757T1">
    <property type="protein sequence ID" value="OE9A111757C1"/>
    <property type="gene ID" value="OE9A111757"/>
</dbReference>
<keyword evidence="2" id="KW-1185">Reference proteome</keyword>
<dbReference type="SUPFAM" id="SSF101386">
    <property type="entry name" value="all-alpha NTP pyrophosphatases"/>
    <property type="match status" value="1"/>
</dbReference>
<dbReference type="Gene3D" id="1.10.287.1080">
    <property type="entry name" value="MazG-like"/>
    <property type="match status" value="1"/>
</dbReference>
<evidence type="ECO:0000313" key="1">
    <source>
        <dbReference type="EMBL" id="CAA3017510.1"/>
    </source>
</evidence>
<organism evidence="1 2">
    <name type="scientific">Olea europaea subsp. europaea</name>
    <dbReference type="NCBI Taxonomy" id="158383"/>
    <lineage>
        <taxon>Eukaryota</taxon>
        <taxon>Viridiplantae</taxon>
        <taxon>Streptophyta</taxon>
        <taxon>Embryophyta</taxon>
        <taxon>Tracheophyta</taxon>
        <taxon>Spermatophyta</taxon>
        <taxon>Magnoliopsida</taxon>
        <taxon>eudicotyledons</taxon>
        <taxon>Gunneridae</taxon>
        <taxon>Pentapetalae</taxon>
        <taxon>asterids</taxon>
        <taxon>lamiids</taxon>
        <taxon>Lamiales</taxon>
        <taxon>Oleaceae</taxon>
        <taxon>Oleeae</taxon>
        <taxon>Olea</taxon>
    </lineage>
</organism>